<dbReference type="PANTHER" id="PTHR47918:SF1">
    <property type="entry name" value="DNA-BINDING PROTEIN FIS"/>
    <property type="match status" value="1"/>
</dbReference>
<reference evidence="4 5" key="1">
    <citation type="submission" date="2015-04" db="EMBL/GenBank/DDBJ databases">
        <title>Complete Sequence for the Genome of the Thioalkalivibrio versutus D301.</title>
        <authorList>
            <person name="Mu T."/>
            <person name="Zhou J."/>
            <person name="Xu X."/>
        </authorList>
    </citation>
    <scope>NUCLEOTIDE SEQUENCE [LARGE SCALE GENOMIC DNA]</scope>
    <source>
        <strain evidence="4 5">D301</strain>
    </source>
</reference>
<accession>A0A0G3G0Z4</accession>
<evidence type="ECO:0000313" key="4">
    <source>
        <dbReference type="EMBL" id="AKJ94069.1"/>
    </source>
</evidence>
<dbReference type="InterPro" id="IPR005412">
    <property type="entry name" value="Fis_DNA-bd"/>
</dbReference>
<dbReference type="GO" id="GO:0006355">
    <property type="term" value="P:regulation of DNA-templated transcription"/>
    <property type="evidence" value="ECO:0007669"/>
    <property type="project" value="InterPro"/>
</dbReference>
<organism evidence="4 5">
    <name type="scientific">Thioalkalivibrio versutus</name>
    <dbReference type="NCBI Taxonomy" id="106634"/>
    <lineage>
        <taxon>Bacteria</taxon>
        <taxon>Pseudomonadati</taxon>
        <taxon>Pseudomonadota</taxon>
        <taxon>Gammaproteobacteria</taxon>
        <taxon>Chromatiales</taxon>
        <taxon>Ectothiorhodospiraceae</taxon>
        <taxon>Thioalkalivibrio</taxon>
    </lineage>
</organism>
<dbReference type="EMBL" id="CP011367">
    <property type="protein sequence ID" value="AKJ94069.1"/>
    <property type="molecule type" value="Genomic_DNA"/>
</dbReference>
<dbReference type="KEGG" id="tvr:TVD_01200"/>
<name>A0A0G3G0Z4_9GAMM</name>
<comment type="similarity">
    <text evidence="1">Belongs to the transcriptional regulatory Fis family.</text>
</comment>
<dbReference type="RefSeq" id="WP_018144664.1">
    <property type="nucleotide sequence ID" value="NZ_CP011367.1"/>
</dbReference>
<gene>
    <name evidence="4" type="ORF">TVD_01200</name>
</gene>
<evidence type="ECO:0000313" key="5">
    <source>
        <dbReference type="Proteomes" id="UP000064201"/>
    </source>
</evidence>
<protein>
    <recommendedName>
        <fullName evidence="3">Putative Fis-like DNA-binding protein</fullName>
    </recommendedName>
</protein>
<dbReference type="InterPro" id="IPR002197">
    <property type="entry name" value="HTH_Fis"/>
</dbReference>
<sequence>MSMNMPLEQDPEVHETPVAGVLPSDCVLAESVRHALDQYFETLDGQSSHDLYALVMNEVERPLLASVLERCGGNQSRAAALLGLNRATLRKKLRTHGLVGTNGNGAGE</sequence>
<dbReference type="SUPFAM" id="SSF46689">
    <property type="entry name" value="Homeodomain-like"/>
    <property type="match status" value="1"/>
</dbReference>
<dbReference type="PANTHER" id="PTHR47918">
    <property type="entry name" value="DNA-BINDING PROTEIN FIS"/>
    <property type="match status" value="1"/>
</dbReference>
<dbReference type="GO" id="GO:0043565">
    <property type="term" value="F:sequence-specific DNA binding"/>
    <property type="evidence" value="ECO:0007669"/>
    <property type="project" value="InterPro"/>
</dbReference>
<dbReference type="InterPro" id="IPR009057">
    <property type="entry name" value="Homeodomain-like_sf"/>
</dbReference>
<evidence type="ECO:0000256" key="2">
    <source>
        <dbReference type="ARBA" id="ARBA00023125"/>
    </source>
</evidence>
<dbReference type="Gene3D" id="1.10.10.60">
    <property type="entry name" value="Homeodomain-like"/>
    <property type="match status" value="1"/>
</dbReference>
<keyword evidence="2" id="KW-0238">DNA-binding</keyword>
<dbReference type="STRING" id="106634.TVD_01200"/>
<dbReference type="OrthoDB" id="9802388at2"/>
<dbReference type="PRINTS" id="PR01591">
    <property type="entry name" value="DNABINDNGFIS"/>
</dbReference>
<evidence type="ECO:0000256" key="3">
    <source>
        <dbReference type="ARBA" id="ARBA00029540"/>
    </source>
</evidence>
<dbReference type="InterPro" id="IPR050207">
    <property type="entry name" value="Trans_regulatory_Fis"/>
</dbReference>
<dbReference type="AlphaFoldDB" id="A0A0G3G0Z4"/>
<dbReference type="PATRIC" id="fig|106634.4.peg.246"/>
<dbReference type="PRINTS" id="PR01590">
    <property type="entry name" value="HTHFIS"/>
</dbReference>
<dbReference type="Proteomes" id="UP000064201">
    <property type="component" value="Chromosome"/>
</dbReference>
<proteinExistence type="inferred from homology"/>
<keyword evidence="5" id="KW-1185">Reference proteome</keyword>
<dbReference type="Pfam" id="PF02954">
    <property type="entry name" value="HTH_8"/>
    <property type="match status" value="1"/>
</dbReference>
<evidence type="ECO:0000256" key="1">
    <source>
        <dbReference type="ARBA" id="ARBA00008559"/>
    </source>
</evidence>